<keyword evidence="3" id="KW-1133">Transmembrane helix</keyword>
<reference evidence="7" key="1">
    <citation type="journal article" date="2015" name="Nature">
        <title>Complex archaea that bridge the gap between prokaryotes and eukaryotes.</title>
        <authorList>
            <person name="Spang A."/>
            <person name="Saw J.H."/>
            <person name="Jorgensen S.L."/>
            <person name="Zaremba-Niedzwiedzka K."/>
            <person name="Martijn J."/>
            <person name="Lind A.E."/>
            <person name="van Eijk R."/>
            <person name="Schleper C."/>
            <person name="Guy L."/>
            <person name="Ettema T.J."/>
        </authorList>
    </citation>
    <scope>NUCLEOTIDE SEQUENCE</scope>
</reference>
<evidence type="ECO:0000259" key="4">
    <source>
        <dbReference type="Pfam" id="PF00984"/>
    </source>
</evidence>
<dbReference type="InterPro" id="IPR028359">
    <property type="entry name" value="UDP_ManNAc/GlcNAc_DH"/>
</dbReference>
<dbReference type="AlphaFoldDB" id="A0A0F9HBN1"/>
<evidence type="ECO:0000259" key="6">
    <source>
        <dbReference type="Pfam" id="PF03721"/>
    </source>
</evidence>
<feature type="domain" description="UDP-glucose/GDP-mannose dehydrogenase C-terminal" evidence="5">
    <location>
        <begin position="305"/>
        <end position="386"/>
    </location>
</feature>
<dbReference type="Gene3D" id="3.40.50.720">
    <property type="entry name" value="NAD(P)-binding Rossmann-like Domain"/>
    <property type="match status" value="2"/>
</dbReference>
<dbReference type="SUPFAM" id="SSF48179">
    <property type="entry name" value="6-phosphogluconate dehydrogenase C-terminal domain-like"/>
    <property type="match status" value="1"/>
</dbReference>
<feature type="domain" description="UDP-glucose/GDP-mannose dehydrogenase dimerisation" evidence="4">
    <location>
        <begin position="201"/>
        <end position="271"/>
    </location>
</feature>
<accession>A0A0F9HBN1</accession>
<dbReference type="PIRSF" id="PIRSF000124">
    <property type="entry name" value="UDPglc_GDPman_dh"/>
    <property type="match status" value="1"/>
</dbReference>
<dbReference type="GO" id="GO:0051287">
    <property type="term" value="F:NAD binding"/>
    <property type="evidence" value="ECO:0007669"/>
    <property type="project" value="InterPro"/>
</dbReference>
<evidence type="ECO:0000259" key="5">
    <source>
        <dbReference type="Pfam" id="PF03720"/>
    </source>
</evidence>
<keyword evidence="3" id="KW-0472">Membrane</keyword>
<proteinExistence type="predicted"/>
<evidence type="ECO:0008006" key="8">
    <source>
        <dbReference type="Google" id="ProtNLM"/>
    </source>
</evidence>
<dbReference type="InterPro" id="IPR014027">
    <property type="entry name" value="UDP-Glc/GDP-Man_DH_C"/>
</dbReference>
<dbReference type="PANTHER" id="PTHR43491:SF1">
    <property type="entry name" value="UDP-N-ACETYL-D-MANNOSAMINE DEHYDROGENASE"/>
    <property type="match status" value="1"/>
</dbReference>
<feature type="domain" description="UDP-glucose/GDP-mannose dehydrogenase N-terminal" evidence="6">
    <location>
        <begin position="14"/>
        <end position="147"/>
    </location>
</feature>
<evidence type="ECO:0000313" key="7">
    <source>
        <dbReference type="EMBL" id="KKM09302.1"/>
    </source>
</evidence>
<keyword evidence="1" id="KW-0560">Oxidoreductase</keyword>
<comment type="caution">
    <text evidence="7">The sequence shown here is derived from an EMBL/GenBank/DDBJ whole genome shotgun (WGS) entry which is preliminary data.</text>
</comment>
<dbReference type="Pfam" id="PF00984">
    <property type="entry name" value="UDPG_MGDP_dh"/>
    <property type="match status" value="1"/>
</dbReference>
<name>A0A0F9HBN1_9ZZZZ</name>
<dbReference type="InterPro" id="IPR001732">
    <property type="entry name" value="UDP-Glc/GDP-Man_DH_N"/>
</dbReference>
<dbReference type="GO" id="GO:0016616">
    <property type="term" value="F:oxidoreductase activity, acting on the CH-OH group of donors, NAD or NADP as acceptor"/>
    <property type="evidence" value="ECO:0007669"/>
    <property type="project" value="InterPro"/>
</dbReference>
<feature type="transmembrane region" description="Helical" evidence="3">
    <location>
        <begin position="15"/>
        <end position="32"/>
    </location>
</feature>
<feature type="non-terminal residue" evidence="7">
    <location>
        <position position="393"/>
    </location>
</feature>
<dbReference type="InterPro" id="IPR017476">
    <property type="entry name" value="UDP-Glc/GDP-Man"/>
</dbReference>
<sequence length="393" mass="43886">MSYLNRKLLLGECRLIIFGAGYIGYSTAAFYAKKGIRSLLIDIDKTKVDKINKGIPPYIELQGWMGFDISPIAHLIKASTDWKKVLENDVEVVFICVNTERNAEPWTDALKDVAAKIAENSDPLLVIIESTMAPGWVDDIVLPLLSRVAVAPRRDWFTLAGLTLETLDRVVGATDEDTLREAVDVLGIVSQNIHRASNYRVAELVKSIENAYRQVGIALSFQLALKFPTINIREALALASTKWNMELYQPSVGIGGYCLPLAPKYLLSASDNDISIFKESIKSDKVMSQKIAEYLKRKGVRTARVLGIAYKGDLKVHIASPGIRLADTLQGMGITTGIHDPLYSWKEILELDTVKFTPFPHWQYEYDATIIACDHTQYKSISQEELVMSLKNC</sequence>
<dbReference type="Pfam" id="PF03721">
    <property type="entry name" value="UDPG_MGDP_dh_N"/>
    <property type="match status" value="1"/>
</dbReference>
<organism evidence="7">
    <name type="scientific">marine sediment metagenome</name>
    <dbReference type="NCBI Taxonomy" id="412755"/>
    <lineage>
        <taxon>unclassified sequences</taxon>
        <taxon>metagenomes</taxon>
        <taxon>ecological metagenomes</taxon>
    </lineage>
</organism>
<evidence type="ECO:0000256" key="3">
    <source>
        <dbReference type="SAM" id="Phobius"/>
    </source>
</evidence>
<dbReference type="Pfam" id="PF03720">
    <property type="entry name" value="UDPG_MGDP_dh_C"/>
    <property type="match status" value="1"/>
</dbReference>
<dbReference type="InterPro" id="IPR036220">
    <property type="entry name" value="UDP-Glc/GDP-Man_DH_C_sf"/>
</dbReference>
<dbReference type="GO" id="GO:0016628">
    <property type="term" value="F:oxidoreductase activity, acting on the CH-CH group of donors, NAD or NADP as acceptor"/>
    <property type="evidence" value="ECO:0007669"/>
    <property type="project" value="InterPro"/>
</dbReference>
<dbReference type="SUPFAM" id="SSF52413">
    <property type="entry name" value="UDP-glucose/GDP-mannose dehydrogenase C-terminal domain"/>
    <property type="match status" value="1"/>
</dbReference>
<evidence type="ECO:0000256" key="2">
    <source>
        <dbReference type="ARBA" id="ARBA00023027"/>
    </source>
</evidence>
<gene>
    <name evidence="7" type="ORF">LCGC14_1723010</name>
</gene>
<dbReference type="PIRSF" id="PIRSF500136">
    <property type="entry name" value="UDP_ManNAc_DH"/>
    <property type="match status" value="1"/>
</dbReference>
<keyword evidence="2" id="KW-0520">NAD</keyword>
<evidence type="ECO:0000256" key="1">
    <source>
        <dbReference type="ARBA" id="ARBA00023002"/>
    </source>
</evidence>
<dbReference type="GO" id="GO:0000271">
    <property type="term" value="P:polysaccharide biosynthetic process"/>
    <property type="evidence" value="ECO:0007669"/>
    <property type="project" value="InterPro"/>
</dbReference>
<dbReference type="InterPro" id="IPR008927">
    <property type="entry name" value="6-PGluconate_DH-like_C_sf"/>
</dbReference>
<dbReference type="InterPro" id="IPR036291">
    <property type="entry name" value="NAD(P)-bd_dom_sf"/>
</dbReference>
<protein>
    <recommendedName>
        <fullName evidence="8">UDP-glucose/GDP-mannose dehydrogenase C-terminal domain-containing protein</fullName>
    </recommendedName>
</protein>
<dbReference type="PANTHER" id="PTHR43491">
    <property type="entry name" value="UDP-N-ACETYL-D-MANNOSAMINE DEHYDROGENASE"/>
    <property type="match status" value="1"/>
</dbReference>
<dbReference type="EMBL" id="LAZR01015530">
    <property type="protein sequence ID" value="KKM09302.1"/>
    <property type="molecule type" value="Genomic_DNA"/>
</dbReference>
<keyword evidence="3" id="KW-0812">Transmembrane</keyword>
<dbReference type="InterPro" id="IPR014026">
    <property type="entry name" value="UDP-Glc/GDP-Man_DH_dimer"/>
</dbReference>
<dbReference type="SUPFAM" id="SSF51735">
    <property type="entry name" value="NAD(P)-binding Rossmann-fold domains"/>
    <property type="match status" value="1"/>
</dbReference>